<dbReference type="SMART" id="SM00233">
    <property type="entry name" value="PH"/>
    <property type="match status" value="1"/>
</dbReference>
<dbReference type="InterPro" id="IPR011992">
    <property type="entry name" value="EF-hand-dom_pair"/>
</dbReference>
<dbReference type="PROSITE" id="PS00018">
    <property type="entry name" value="EF_HAND_1"/>
    <property type="match status" value="1"/>
</dbReference>
<evidence type="ECO:0000259" key="3">
    <source>
        <dbReference type="PROSITE" id="PS50003"/>
    </source>
</evidence>
<name>A0A8S2EFH4_9BILA</name>
<dbReference type="Proteomes" id="UP000677228">
    <property type="component" value="Unassembled WGS sequence"/>
</dbReference>
<evidence type="ECO:0000256" key="2">
    <source>
        <dbReference type="ARBA" id="ARBA00023674"/>
    </source>
</evidence>
<proteinExistence type="predicted"/>
<accession>A0A8S2EFH4</accession>
<dbReference type="GO" id="GO:0005509">
    <property type="term" value="F:calcium ion binding"/>
    <property type="evidence" value="ECO:0007669"/>
    <property type="project" value="InterPro"/>
</dbReference>
<dbReference type="GO" id="GO:0035556">
    <property type="term" value="P:intracellular signal transduction"/>
    <property type="evidence" value="ECO:0007669"/>
    <property type="project" value="InterPro"/>
</dbReference>
<evidence type="ECO:0000313" key="5">
    <source>
        <dbReference type="EMBL" id="CAF1130488.1"/>
    </source>
</evidence>
<dbReference type="Gene3D" id="1.10.238.10">
    <property type="entry name" value="EF-hand"/>
    <property type="match status" value="2"/>
</dbReference>
<dbReference type="EMBL" id="CAJOBA010021572">
    <property type="protein sequence ID" value="CAF3913096.1"/>
    <property type="molecule type" value="Genomic_DNA"/>
</dbReference>
<keyword evidence="1" id="KW-0106">Calcium</keyword>
<evidence type="ECO:0000256" key="1">
    <source>
        <dbReference type="ARBA" id="ARBA00022837"/>
    </source>
</evidence>
<dbReference type="PROSITE" id="PS50003">
    <property type="entry name" value="PH_DOMAIN"/>
    <property type="match status" value="1"/>
</dbReference>
<dbReference type="PANTHER" id="PTHR10336">
    <property type="entry name" value="PHOSPHOINOSITIDE-SPECIFIC PHOSPHOLIPASE C FAMILY PROTEIN"/>
    <property type="match status" value="1"/>
</dbReference>
<dbReference type="AlphaFoldDB" id="A0A8S2EFH4"/>
<sequence length="324" mass="37553">MKSSNKRQQQPTSYSAIATALVKATPINPSDDVFFRMKTGALLFKCKPDGTKYPRQFYLYNSEDMLSYHESGKLFGKPNVYLIKEIDEIRCGYHSNTFKRLLSKRRVNDSDEMFAFTIMYDNHQHALDLMARDQITRDTWINGLQLLMERYSRSGVAKFINTDNWILNQFRIADKDDSGSLTKQECQSLLTDVLNTKMPNRLFQLMFKEADISKEGLLNPEEFLQFFKSLTRRQDLYKIMQQHVKDGDSMSLDSIKMNAQELSHFLIHTQGESDMASDRALKLIEQSEMDEKLRAQGLLSVDVIEKVAKSILFGQTVIQLWYGD</sequence>
<dbReference type="Pfam" id="PF09279">
    <property type="entry name" value="EF-hand_like"/>
    <property type="match status" value="1"/>
</dbReference>
<comment type="catalytic activity">
    <reaction evidence="2">
        <text>a 1,2-diacyl-sn-glycero-3-phospho-(1D-myo-inositol-4,5-bisphosphate) + H2O = 1D-myo-inositol 1,4,5-trisphosphate + a 1,2-diacyl-sn-glycerol + H(+)</text>
        <dbReference type="Rhea" id="RHEA:33179"/>
        <dbReference type="ChEBI" id="CHEBI:15377"/>
        <dbReference type="ChEBI" id="CHEBI:15378"/>
        <dbReference type="ChEBI" id="CHEBI:17815"/>
        <dbReference type="ChEBI" id="CHEBI:58456"/>
        <dbReference type="ChEBI" id="CHEBI:203600"/>
        <dbReference type="EC" id="3.1.4.11"/>
    </reaction>
    <physiologicalReaction direction="left-to-right" evidence="2">
        <dbReference type="Rhea" id="RHEA:33180"/>
    </physiologicalReaction>
</comment>
<comment type="caution">
    <text evidence="5">The sequence shown here is derived from an EMBL/GenBank/DDBJ whole genome shotgun (WGS) entry which is preliminary data.</text>
</comment>
<dbReference type="Pfam" id="PF16457">
    <property type="entry name" value="PH_12"/>
    <property type="match status" value="1"/>
</dbReference>
<protein>
    <submittedName>
        <fullName evidence="5">Uncharacterized protein</fullName>
    </submittedName>
</protein>
<dbReference type="InterPro" id="IPR002048">
    <property type="entry name" value="EF_hand_dom"/>
</dbReference>
<dbReference type="InterPro" id="IPR018247">
    <property type="entry name" value="EF_Hand_1_Ca_BS"/>
</dbReference>
<evidence type="ECO:0000259" key="4">
    <source>
        <dbReference type="PROSITE" id="PS50222"/>
    </source>
</evidence>
<dbReference type="InterPro" id="IPR001849">
    <property type="entry name" value="PH_domain"/>
</dbReference>
<dbReference type="SUPFAM" id="SSF50729">
    <property type="entry name" value="PH domain-like"/>
    <property type="match status" value="1"/>
</dbReference>
<dbReference type="SUPFAM" id="SSF47473">
    <property type="entry name" value="EF-hand"/>
    <property type="match status" value="1"/>
</dbReference>
<gene>
    <name evidence="5" type="ORF">OVA965_LOCUS20627</name>
    <name evidence="6" type="ORF">TMI583_LOCUS21061</name>
</gene>
<dbReference type="InterPro" id="IPR011993">
    <property type="entry name" value="PH-like_dom_sf"/>
</dbReference>
<dbReference type="GO" id="GO:0004435">
    <property type="term" value="F:phosphatidylinositol-4,5-bisphosphate phospholipase C activity"/>
    <property type="evidence" value="ECO:0007669"/>
    <property type="project" value="UniProtKB-EC"/>
</dbReference>
<dbReference type="InterPro" id="IPR015359">
    <property type="entry name" value="PLC_EF-hand-like"/>
</dbReference>
<feature type="domain" description="EF-hand" evidence="4">
    <location>
        <begin position="198"/>
        <end position="233"/>
    </location>
</feature>
<evidence type="ECO:0000313" key="6">
    <source>
        <dbReference type="EMBL" id="CAF3913096.1"/>
    </source>
</evidence>
<dbReference type="EMBL" id="CAJNOK010011029">
    <property type="protein sequence ID" value="CAF1130488.1"/>
    <property type="molecule type" value="Genomic_DNA"/>
</dbReference>
<dbReference type="PROSITE" id="PS50222">
    <property type="entry name" value="EF_HAND_2"/>
    <property type="match status" value="2"/>
</dbReference>
<evidence type="ECO:0000313" key="7">
    <source>
        <dbReference type="Proteomes" id="UP000677228"/>
    </source>
</evidence>
<reference evidence="5" key="1">
    <citation type="submission" date="2021-02" db="EMBL/GenBank/DDBJ databases">
        <authorList>
            <person name="Nowell W R."/>
        </authorList>
    </citation>
    <scope>NUCLEOTIDE SEQUENCE</scope>
</reference>
<feature type="domain" description="EF-hand" evidence="4">
    <location>
        <begin position="161"/>
        <end position="196"/>
    </location>
</feature>
<dbReference type="Proteomes" id="UP000682733">
    <property type="component" value="Unassembled WGS sequence"/>
</dbReference>
<dbReference type="PANTHER" id="PTHR10336:SF209">
    <property type="entry name" value="PHOSPHOINOSITIDE PHOSPHOLIPASE C"/>
    <property type="match status" value="1"/>
</dbReference>
<dbReference type="InterPro" id="IPR001192">
    <property type="entry name" value="PI-PLC_fam"/>
</dbReference>
<dbReference type="Gene3D" id="2.30.29.30">
    <property type="entry name" value="Pleckstrin-homology domain (PH domain)/Phosphotyrosine-binding domain (PTB)"/>
    <property type="match status" value="1"/>
</dbReference>
<dbReference type="SMART" id="SM00054">
    <property type="entry name" value="EFh"/>
    <property type="match status" value="2"/>
</dbReference>
<feature type="domain" description="PH" evidence="3">
    <location>
        <begin position="35"/>
        <end position="149"/>
    </location>
</feature>
<organism evidence="5 7">
    <name type="scientific">Didymodactylos carnosus</name>
    <dbReference type="NCBI Taxonomy" id="1234261"/>
    <lineage>
        <taxon>Eukaryota</taxon>
        <taxon>Metazoa</taxon>
        <taxon>Spiralia</taxon>
        <taxon>Gnathifera</taxon>
        <taxon>Rotifera</taxon>
        <taxon>Eurotatoria</taxon>
        <taxon>Bdelloidea</taxon>
        <taxon>Philodinida</taxon>
        <taxon>Philodinidae</taxon>
        <taxon>Didymodactylos</taxon>
    </lineage>
</organism>